<sequence>MRRIFIKEEKKISTTDPESGWFHKGEHKIFLKIQKNKRQK</sequence>
<evidence type="ECO:0000313" key="2">
    <source>
        <dbReference type="Proteomes" id="UP000001502"/>
    </source>
</evidence>
<dbReference type="Proteomes" id="UP000001502">
    <property type="component" value="Chromosome"/>
</dbReference>
<reference evidence="2" key="1">
    <citation type="submission" date="2011-06" db="EMBL/GenBank/DDBJ databases">
        <title>Complete sequence of Streptococcus parasanguinis strain ATCC 15912.</title>
        <authorList>
            <person name="Muzny D."/>
            <person name="Qin X."/>
            <person name="Buhay C."/>
            <person name="Dugan-Rocha S."/>
            <person name="Ding Y."/>
            <person name="Chen G."/>
            <person name="Hawes A."/>
            <person name="Holder M."/>
            <person name="Jhangiani S."/>
            <person name="Johnson A."/>
            <person name="Khan Z."/>
            <person name="Li Z."/>
            <person name="Liu W."/>
            <person name="Liu X."/>
            <person name="Perez L."/>
            <person name="Shen H."/>
            <person name="Wang Q."/>
            <person name="Watt J."/>
            <person name="Xi L."/>
            <person name="Xin Y."/>
            <person name="Zhou J."/>
            <person name="Deng J."/>
            <person name="Jiang H."/>
            <person name="Liu Y."/>
            <person name="Qu J."/>
            <person name="Song X.-Z."/>
            <person name="Zhang L."/>
            <person name="Villasana D."/>
            <person name="Johnson A."/>
            <person name="Liu J."/>
            <person name="Liyanage D."/>
            <person name="Lorensuhewa L."/>
            <person name="Robinson T."/>
            <person name="Song A."/>
            <person name="Song B.-B."/>
            <person name="Dinh H."/>
            <person name="Thornton R."/>
            <person name="Coyle M."/>
            <person name="Francisco L."/>
            <person name="Jackson L."/>
            <person name="Javaid M."/>
            <person name="Korchina V."/>
            <person name="Kovar C."/>
            <person name="Mata R."/>
            <person name="Mathew T."/>
            <person name="Ngo R."/>
            <person name="Nguyen L."/>
            <person name="Nguyen N."/>
            <person name="Okwuonu G."/>
            <person name="Ongeri F."/>
            <person name="Pham C."/>
            <person name="Simmons D."/>
            <person name="Wilczek-Boney K."/>
            <person name="Hale W."/>
            <person name="Jakkamsetti A."/>
            <person name="Pham P."/>
            <person name="Ruth R."/>
            <person name="San Lucas F."/>
            <person name="Warren J."/>
            <person name="Zhang J."/>
            <person name="Zhao Z."/>
            <person name="Zhou C."/>
            <person name="Zhu D."/>
            <person name="Lee S."/>
            <person name="Bess C."/>
            <person name="Blankenburg K."/>
            <person name="Forbes L."/>
            <person name="Fu Q."/>
            <person name="Gubbala S."/>
            <person name="Hirani K."/>
            <person name="Jayaseelan J.C."/>
            <person name="Lara F."/>
            <person name="Munidasa M."/>
            <person name="Palculict T."/>
            <person name="Patil S."/>
            <person name="Pu L.-L."/>
            <person name="Saada N."/>
            <person name="Tang L."/>
            <person name="Weissenberger G."/>
            <person name="Zhu Y."/>
            <person name="Hemphill L."/>
            <person name="Shang Y."/>
            <person name="Youmans B."/>
            <person name="Ayvaz T."/>
            <person name="Ross M."/>
            <person name="Santibanez J."/>
            <person name="Aqrawi P."/>
            <person name="Gross S."/>
            <person name="Joshi V."/>
            <person name="Fowler G."/>
            <person name="Nazareth L."/>
            <person name="Reid J."/>
            <person name="Worley K."/>
            <person name="Petrosino J."/>
            <person name="Highlander S."/>
            <person name="Gibbs R."/>
        </authorList>
    </citation>
    <scope>NUCLEOTIDE SEQUENCE [LARGE SCALE GENOMIC DNA]</scope>
    <source>
        <strain evidence="2">ATCC 15912 / DSM 6778 / CIP 104372 / LMG 14537</strain>
    </source>
</reference>
<dbReference type="AlphaFoldDB" id="F8DHU1"/>
<proteinExistence type="predicted"/>
<dbReference type="KEGG" id="scp:HMPREF0833_11831"/>
<dbReference type="EMBL" id="CP002843">
    <property type="protein sequence ID" value="AEH56862.1"/>
    <property type="molecule type" value="Genomic_DNA"/>
</dbReference>
<protein>
    <submittedName>
        <fullName evidence="1">Uncharacterized protein</fullName>
    </submittedName>
</protein>
<gene>
    <name evidence="1" type="ordered locus">HMPREF0833_11831</name>
</gene>
<evidence type="ECO:0000313" key="1">
    <source>
        <dbReference type="EMBL" id="AEH56862.1"/>
    </source>
</evidence>
<accession>F8DHU1</accession>
<name>F8DHU1_STREP</name>
<organism evidence="1 2">
    <name type="scientific">Streptococcus parasanguinis (strain ATCC 15912 / DSM 6778 / CIP 104372 / LMG 14537)</name>
    <dbReference type="NCBI Taxonomy" id="760570"/>
    <lineage>
        <taxon>Bacteria</taxon>
        <taxon>Bacillati</taxon>
        <taxon>Bacillota</taxon>
        <taxon>Bacilli</taxon>
        <taxon>Lactobacillales</taxon>
        <taxon>Streptococcaceae</taxon>
        <taxon>Streptococcus</taxon>
    </lineage>
</organism>
<dbReference type="HOGENOM" id="CLU_3297137_0_0_9"/>